<organism evidence="4 5">
    <name type="scientific">Elysia crispata</name>
    <name type="common">lettuce slug</name>
    <dbReference type="NCBI Taxonomy" id="231223"/>
    <lineage>
        <taxon>Eukaryota</taxon>
        <taxon>Metazoa</taxon>
        <taxon>Spiralia</taxon>
        <taxon>Lophotrochozoa</taxon>
        <taxon>Mollusca</taxon>
        <taxon>Gastropoda</taxon>
        <taxon>Heterobranchia</taxon>
        <taxon>Euthyneura</taxon>
        <taxon>Panpulmonata</taxon>
        <taxon>Sacoglossa</taxon>
        <taxon>Placobranchoidea</taxon>
        <taxon>Plakobranchidae</taxon>
        <taxon>Elysia</taxon>
    </lineage>
</organism>
<dbReference type="Gene3D" id="2.170.300.10">
    <property type="entry name" value="Tie2 ligand-binding domain superfamily"/>
    <property type="match status" value="1"/>
</dbReference>
<evidence type="ECO:0000256" key="2">
    <source>
        <dbReference type="SAM" id="MobiDB-lite"/>
    </source>
</evidence>
<dbReference type="PANTHER" id="PTHR24043">
    <property type="entry name" value="SCAVENGER RECEPTOR CLASS F"/>
    <property type="match status" value="1"/>
</dbReference>
<feature type="region of interest" description="Disordered" evidence="2">
    <location>
        <begin position="1835"/>
        <end position="1878"/>
    </location>
</feature>
<feature type="compositionally biased region" description="Low complexity" evidence="2">
    <location>
        <begin position="431"/>
        <end position="450"/>
    </location>
</feature>
<feature type="compositionally biased region" description="Basic and acidic residues" evidence="2">
    <location>
        <begin position="1732"/>
        <end position="1746"/>
    </location>
</feature>
<feature type="compositionally biased region" description="Basic and acidic residues" evidence="2">
    <location>
        <begin position="1760"/>
        <end position="1778"/>
    </location>
</feature>
<feature type="compositionally biased region" description="Polar residues" evidence="2">
    <location>
        <begin position="1326"/>
        <end position="1341"/>
    </location>
</feature>
<dbReference type="CDD" id="cd00055">
    <property type="entry name" value="EGF_Lam"/>
    <property type="match status" value="1"/>
</dbReference>
<evidence type="ECO:0000313" key="5">
    <source>
        <dbReference type="Proteomes" id="UP001283361"/>
    </source>
</evidence>
<feature type="transmembrane region" description="Helical" evidence="3">
    <location>
        <begin position="193"/>
        <end position="217"/>
    </location>
</feature>
<keyword evidence="3" id="KW-0472">Membrane</keyword>
<feature type="region of interest" description="Disordered" evidence="2">
    <location>
        <begin position="1290"/>
        <end position="1341"/>
    </location>
</feature>
<dbReference type="InterPro" id="IPR009030">
    <property type="entry name" value="Growth_fac_rcpt_cys_sf"/>
</dbReference>
<accession>A0AAE1DMB5</accession>
<evidence type="ECO:0000256" key="1">
    <source>
        <dbReference type="ARBA" id="ARBA00022536"/>
    </source>
</evidence>
<dbReference type="InterPro" id="IPR002049">
    <property type="entry name" value="LE_dom"/>
</dbReference>
<feature type="region of interest" description="Disordered" evidence="2">
    <location>
        <begin position="1505"/>
        <end position="1533"/>
    </location>
</feature>
<feature type="region of interest" description="Disordered" evidence="2">
    <location>
        <begin position="1642"/>
        <end position="1666"/>
    </location>
</feature>
<evidence type="ECO:0000313" key="4">
    <source>
        <dbReference type="EMBL" id="KAK3776011.1"/>
    </source>
</evidence>
<keyword evidence="3" id="KW-1133">Transmembrane helix</keyword>
<dbReference type="Proteomes" id="UP001283361">
    <property type="component" value="Unassembled WGS sequence"/>
</dbReference>
<sequence>MVYSTLHFTITPSRRRSNRCFYFTSLLAYVLRFWSISEALCPPGFRPPDCLHQCPRGQYGLGCASQCPITCYTPTCRPDSGNCFRCMLGFRGHRCKTKCSVGRYGQDCMHWCGENCLGQVCDAFTGACIGCEPGFFGTRCDQVGPMAQKSALIKTLLSDLWQSTNNTDSLNALVKLVANTRYQKAVGDDERQAFFTSVFLVCSVLPICLVGACLYMLKEKIQNLYGGLLSKKRWVRTRDGFFTRTVIPTSKSHLIRRQSKDRLKEPFVKLISKDNVGSIHEKESQTEQSGNQRFVSSMVSETNKNQQMKSLVASAMEMHLPNSRLSSSKIQMPLGDENRQHKAIQSEDSAWTADINTSVPVGQQDPHQGGFSIRPEGFWRRIFHKMTRKRNKKSNELDTAKSGKEIPASELFMNQAVSSPAEVTLEAATESSSSSGQNSSESSTDASATTNPTEDENLMQDIGCNTEQTLPMRTSPTRKRQWSPVNLAKLLGVVKSAKKPAPTGLPDSHHILDESYIPFANLRSTRLGSQTAAAGYGDQYPERVPREGAQFVAKNSPQTSEEGKKLFELLKSNIVQELRLLQSADKTNISPIKSVSDHVIAKSSQTPRTKFAGDPLFDGRKADCRESIYPNNYRESCFRRGINPQLLQELRHGPPEFVKEQLSAKRHHESEDAKSVASTSKMMTLKLKMARIFGRFMKRKSEGYMLSRLSTDSTDPAIFHEIYKMNLKRKPSYKPECGRNGHLLQDICSKVYDQNLAVTPGECYGDLSTRLGNHQEKHVQTDLFTSKPFHPTVESKAGGDLPQQKPIQREEVVAKLHLDSPFGVLEDLKCLKSHPTNFGNRPSTVENLASLLDLKTLDANINFPQKPNLIKNENRHSQFNQNKDAPVFVDVSTSPYHNVGKSHQTSQIGKDSSFPVNNIFASPIKNRVHGAVNASTSTGLNNYQVSTELFPSQNVNQKDQIPVPPKLCERGHSPGSVVFAGVDKRKTTGLTNNQKGKVSSIDVSLMEPVGGNNKDIELAREKMDTLKVSQVSQNLAEKEVSSHDLLARAGNKYADDPKESVQIESETDKHNMTKKVCWGKRNYADGALNTSVGGEHCFREPKTSGVSQTDLRIHAREKAVPTQRPGLNDQFQRTRDVPQQQAPLTGTEVINADCVPIKILSSRRTQQNQVPVWYPYVAITGGLSVQGDVVKKKCTDVQTIRDVKPVVTSIMTSSTQPTVCVGPSNFRHAPMSPEPSNVEAVQISSRGNENLQQSRLPMKFKLIAHSEGVSRTQNKWDGLDSTSGIIQTEKISERGNPHLMSTRRSTPKSSPKLSGIPPAADRGNHSLETMTSSESKIGMSSTNDSHCIVVHAFESSMNSALEKSDRSKQTDCEPSREKQSAVRSESAEKSQLDNAKLHLKPSEDSIFRSISSDWINEKTAPAVVSKMIRAHPIRSSHANSGGVNTEIIEISDTKRSSSLRELTSSSQGETLWDCPTLTAHQEDVANLMTLDILQKPLAQNYPIKRKESLSPKRKMSTPIAKSRERSEGKTTASTVMKSLPVPTLLEHSLKPEGKLTSLEVNKRCPRSKQSSTSETVSVEMATPYVSLLRDNEEFRSVHEPSSERFYDALEPDSSFWTGLHHGVKSPCLRQPSFMTHSSKTFKPLARSASARRPQVESKPSEQGKALSQTVFRFATLDSEVAAFSEKGKGHHHKEQEKSGTDIVFRFAHPFKEPKAVSSNDRHRRSNSCKGMAVERKNNSHSHDSRRNNSVGPDFKRKKHATEDRPNSEKRPRQQRENVDIVLSTDSSSNASLQKSSSLKQQTSFKEIVRIEKGVKASTMSNPKIVISTCQSNHMTPAVDSSGHANSPEQCQPRSDVHISSKTSCHWPQTSQEQSYPNGAGYRTESLHPQFYTSRFPQPVMATSRLASSLGYTQPPLHCSENYGSYNHNCPGVRQVSHPEPYPSYLIPIQNMVPERPSVQNSAPAIAYNLSQPDLNRSVFGSSNLQSQAIPFTMVCPPVLSTAPSKSYVQSVKQGSTFANNFILSQPGVTANPQCGIQIGPDSRAVHNPQGGYVLLPYGARMPSSGGPQASVEAAVSFPAQLHPSSGQGKCLNFGL</sequence>
<name>A0AAE1DMB5_9GAST</name>
<keyword evidence="1" id="KW-0245">EGF-like domain</keyword>
<feature type="compositionally biased region" description="Polar residues" evidence="2">
    <location>
        <begin position="1302"/>
        <end position="1312"/>
    </location>
</feature>
<dbReference type="PANTHER" id="PTHR24043:SF8">
    <property type="entry name" value="EGF-LIKE DOMAIN-CONTAINING PROTEIN"/>
    <property type="match status" value="1"/>
</dbReference>
<keyword evidence="5" id="KW-1185">Reference proteome</keyword>
<keyword evidence="3" id="KW-0812">Transmembrane</keyword>
<proteinExistence type="predicted"/>
<protein>
    <submittedName>
        <fullName evidence="4">Uncharacterized protein</fullName>
    </submittedName>
</protein>
<evidence type="ECO:0000256" key="3">
    <source>
        <dbReference type="SAM" id="Phobius"/>
    </source>
</evidence>
<reference evidence="4" key="1">
    <citation type="journal article" date="2023" name="G3 (Bethesda)">
        <title>A reference genome for the long-term kleptoplast-retaining sea slug Elysia crispata morphotype clarki.</title>
        <authorList>
            <person name="Eastman K.E."/>
            <person name="Pendleton A.L."/>
            <person name="Shaikh M.A."/>
            <person name="Suttiyut T."/>
            <person name="Ogas R."/>
            <person name="Tomko P."/>
            <person name="Gavelis G."/>
            <person name="Widhalm J.R."/>
            <person name="Wisecaver J.H."/>
        </authorList>
    </citation>
    <scope>NUCLEOTIDE SEQUENCE</scope>
    <source>
        <strain evidence="4">ECLA1</strain>
    </source>
</reference>
<feature type="compositionally biased region" description="Polar residues" evidence="2">
    <location>
        <begin position="1842"/>
        <end position="1876"/>
    </location>
</feature>
<dbReference type="GO" id="GO:0005044">
    <property type="term" value="F:scavenger receptor activity"/>
    <property type="evidence" value="ECO:0007669"/>
    <property type="project" value="InterPro"/>
</dbReference>
<feature type="region of interest" description="Disordered" evidence="2">
    <location>
        <begin position="1360"/>
        <end position="1392"/>
    </location>
</feature>
<dbReference type="EMBL" id="JAWDGP010003252">
    <property type="protein sequence ID" value="KAK3776011.1"/>
    <property type="molecule type" value="Genomic_DNA"/>
</dbReference>
<comment type="caution">
    <text evidence="4">The sequence shown here is derived from an EMBL/GenBank/DDBJ whole genome shotgun (WGS) entry which is preliminary data.</text>
</comment>
<gene>
    <name evidence="4" type="ORF">RRG08_044395</name>
</gene>
<feature type="compositionally biased region" description="Basic and acidic residues" evidence="2">
    <location>
        <begin position="1362"/>
        <end position="1391"/>
    </location>
</feature>
<feature type="region of interest" description="Disordered" evidence="2">
    <location>
        <begin position="1713"/>
        <end position="1778"/>
    </location>
</feature>
<dbReference type="SUPFAM" id="SSF57184">
    <property type="entry name" value="Growth factor receptor domain"/>
    <property type="match status" value="1"/>
</dbReference>
<dbReference type="InterPro" id="IPR042635">
    <property type="entry name" value="MEGF10/SREC1/2-like"/>
</dbReference>
<feature type="region of interest" description="Disordered" evidence="2">
    <location>
        <begin position="386"/>
        <end position="460"/>
    </location>
</feature>
<feature type="compositionally biased region" description="Basic and acidic residues" evidence="2">
    <location>
        <begin position="393"/>
        <end position="404"/>
    </location>
</feature>